<dbReference type="EMBL" id="LAZR01068046">
    <property type="protein sequence ID" value="KKK50394.1"/>
    <property type="molecule type" value="Genomic_DNA"/>
</dbReference>
<evidence type="ECO:0000313" key="1">
    <source>
        <dbReference type="EMBL" id="KKK50394.1"/>
    </source>
</evidence>
<reference evidence="1" key="1">
    <citation type="journal article" date="2015" name="Nature">
        <title>Complex archaea that bridge the gap between prokaryotes and eukaryotes.</title>
        <authorList>
            <person name="Spang A."/>
            <person name="Saw J.H."/>
            <person name="Jorgensen S.L."/>
            <person name="Zaremba-Niedzwiedzka K."/>
            <person name="Martijn J."/>
            <person name="Lind A.E."/>
            <person name="van Eijk R."/>
            <person name="Schleper C."/>
            <person name="Guy L."/>
            <person name="Ettema T.J."/>
        </authorList>
    </citation>
    <scope>NUCLEOTIDE SEQUENCE</scope>
</reference>
<protein>
    <submittedName>
        <fullName evidence="1">Uncharacterized protein</fullName>
    </submittedName>
</protein>
<accession>A0A0F8Y8I3</accession>
<feature type="non-terminal residue" evidence="1">
    <location>
        <position position="1"/>
    </location>
</feature>
<organism evidence="1">
    <name type="scientific">marine sediment metagenome</name>
    <dbReference type="NCBI Taxonomy" id="412755"/>
    <lineage>
        <taxon>unclassified sequences</taxon>
        <taxon>metagenomes</taxon>
        <taxon>ecological metagenomes</taxon>
    </lineage>
</organism>
<sequence length="74" mass="8507">NIRGGVHLGSSCPAKFDGSDVTVDLYVSMDGLRFNFSWWDEAPCELARWMDPNVDAKLAELREYQKRRREGLET</sequence>
<gene>
    <name evidence="1" type="ORF">LCGC14_3125480</name>
</gene>
<comment type="caution">
    <text evidence="1">The sequence shown here is derived from an EMBL/GenBank/DDBJ whole genome shotgun (WGS) entry which is preliminary data.</text>
</comment>
<dbReference type="AlphaFoldDB" id="A0A0F8Y8I3"/>
<name>A0A0F8Y8I3_9ZZZZ</name>
<proteinExistence type="predicted"/>